<dbReference type="GO" id="GO:0008270">
    <property type="term" value="F:zinc ion binding"/>
    <property type="evidence" value="ECO:0007669"/>
    <property type="project" value="UniProtKB-UniRule"/>
</dbReference>
<dbReference type="InterPro" id="IPR001305">
    <property type="entry name" value="HSP_DnaJ_Cys-rich_dom"/>
</dbReference>
<dbReference type="NCBIfam" id="NF008035">
    <property type="entry name" value="PRK10767.1"/>
    <property type="match status" value="1"/>
</dbReference>
<dbReference type="EMBL" id="LGCM01000014">
    <property type="protein sequence ID" value="KPL89878.1"/>
    <property type="molecule type" value="Genomic_DNA"/>
</dbReference>
<dbReference type="Gene3D" id="1.10.287.110">
    <property type="entry name" value="DnaJ domain"/>
    <property type="match status" value="1"/>
</dbReference>
<feature type="zinc finger region" description="CR-type" evidence="14">
    <location>
        <begin position="132"/>
        <end position="214"/>
    </location>
</feature>
<dbReference type="SMART" id="SM00271">
    <property type="entry name" value="DnaJ"/>
    <property type="match status" value="1"/>
</dbReference>
<dbReference type="InterPro" id="IPR008971">
    <property type="entry name" value="HSP40/DnaJ_pept-bd"/>
</dbReference>
<evidence type="ECO:0000256" key="4">
    <source>
        <dbReference type="ARBA" id="ARBA00022705"/>
    </source>
</evidence>
<dbReference type="CDD" id="cd10747">
    <property type="entry name" value="DnaJ_C"/>
    <property type="match status" value="1"/>
</dbReference>
<feature type="repeat" description="CXXCXGXG motif" evidence="13">
    <location>
        <begin position="145"/>
        <end position="152"/>
    </location>
</feature>
<reference evidence="17 18" key="1">
    <citation type="submission" date="2015-07" db="EMBL/GenBank/DDBJ databases">
        <title>Genome sequence of Levilinea saccharolytica DSM 16555.</title>
        <authorList>
            <person name="Hemp J."/>
            <person name="Ward L.M."/>
            <person name="Pace L.A."/>
            <person name="Fischer W.W."/>
        </authorList>
    </citation>
    <scope>NUCLEOTIDE SEQUENCE [LARGE SCALE GENOMIC DNA]</scope>
    <source>
        <strain evidence="17 18">KIBI-1</strain>
    </source>
</reference>
<dbReference type="SUPFAM" id="SSF46565">
    <property type="entry name" value="Chaperone J-domain"/>
    <property type="match status" value="1"/>
</dbReference>
<dbReference type="AlphaFoldDB" id="A0A0P6Y9V8"/>
<keyword evidence="18" id="KW-1185">Reference proteome</keyword>
<dbReference type="InterPro" id="IPR001623">
    <property type="entry name" value="DnaJ_domain"/>
</dbReference>
<dbReference type="Pfam" id="PF00226">
    <property type="entry name" value="DnaJ"/>
    <property type="match status" value="1"/>
</dbReference>
<dbReference type="SUPFAM" id="SSF57938">
    <property type="entry name" value="DnaJ/Hsp40 cysteine-rich domain"/>
    <property type="match status" value="1"/>
</dbReference>
<feature type="binding site" evidence="13">
    <location>
        <position position="148"/>
    </location>
    <ligand>
        <name>Zn(2+)</name>
        <dbReference type="ChEBI" id="CHEBI:29105"/>
        <label>1</label>
    </ligand>
</feature>
<evidence type="ECO:0000313" key="17">
    <source>
        <dbReference type="EMBL" id="KPL89878.1"/>
    </source>
</evidence>
<dbReference type="PRINTS" id="PR00625">
    <property type="entry name" value="JDOMAIN"/>
</dbReference>
<dbReference type="GO" id="GO:0051082">
    <property type="term" value="F:unfolded protein binding"/>
    <property type="evidence" value="ECO:0007669"/>
    <property type="project" value="UniProtKB-UniRule"/>
</dbReference>
<dbReference type="RefSeq" id="WP_062416955.1">
    <property type="nucleotide sequence ID" value="NZ_DF967974.1"/>
</dbReference>
<dbReference type="SUPFAM" id="SSF49493">
    <property type="entry name" value="HSP40/DnaJ peptide-binding domain"/>
    <property type="match status" value="2"/>
</dbReference>
<dbReference type="Gene3D" id="2.60.260.20">
    <property type="entry name" value="Urease metallochaperone UreE, N-terminal domain"/>
    <property type="match status" value="2"/>
</dbReference>
<evidence type="ECO:0000256" key="8">
    <source>
        <dbReference type="ARBA" id="ARBA00022833"/>
    </source>
</evidence>
<dbReference type="OrthoDB" id="9779889at2"/>
<evidence type="ECO:0000256" key="2">
    <source>
        <dbReference type="ARBA" id="ARBA00011738"/>
    </source>
</evidence>
<comment type="function">
    <text evidence="13">Participates actively in the response to hyperosmotic and heat shock by preventing the aggregation of stress-denatured proteins and by disaggregating proteins, also in an autonomous, DnaK-independent fashion. Unfolded proteins bind initially to DnaJ; upon interaction with the DnaJ-bound protein, DnaK hydrolyzes its bound ATP, resulting in the formation of a stable complex. GrpE releases ADP from DnaK; ATP binding to DnaK triggers the release of the substrate protein, thus completing the reaction cycle. Several rounds of ATP-dependent interactions between DnaJ, DnaK and GrpE are required for fully efficient folding. Also involved, together with DnaK and GrpE, in the DNA replication of plasmids through activation of initiation proteins.</text>
</comment>
<dbReference type="PATRIC" id="fig|229921.5.peg.2999"/>
<comment type="domain">
    <text evidence="13">The J domain is necessary and sufficient to stimulate DnaK ATPase activity. Zinc center 1 plays an important role in the autonomous, DnaK-independent chaperone activity of DnaJ. Zinc center 2 is essential for interaction with DnaK and for DnaJ activity.</text>
</comment>
<feature type="binding site" evidence="13">
    <location>
        <position position="202"/>
    </location>
    <ligand>
        <name>Zn(2+)</name>
        <dbReference type="ChEBI" id="CHEBI:29105"/>
        <label>1</label>
    </ligand>
</feature>
<dbReference type="GO" id="GO:0006260">
    <property type="term" value="P:DNA replication"/>
    <property type="evidence" value="ECO:0007669"/>
    <property type="project" value="UniProtKB-KW"/>
</dbReference>
<comment type="subcellular location">
    <subcellularLocation>
        <location evidence="1 13">Cytoplasm</location>
    </subcellularLocation>
</comment>
<dbReference type="InterPro" id="IPR036869">
    <property type="entry name" value="J_dom_sf"/>
</dbReference>
<keyword evidence="6 13" id="KW-0677">Repeat</keyword>
<evidence type="ECO:0000256" key="9">
    <source>
        <dbReference type="ARBA" id="ARBA00023016"/>
    </source>
</evidence>
<evidence type="ECO:0000259" key="15">
    <source>
        <dbReference type="PROSITE" id="PS50076"/>
    </source>
</evidence>
<keyword evidence="8 13" id="KW-0862">Zinc</keyword>
<dbReference type="InterPro" id="IPR002939">
    <property type="entry name" value="DnaJ_C"/>
</dbReference>
<evidence type="ECO:0000256" key="6">
    <source>
        <dbReference type="ARBA" id="ARBA00022737"/>
    </source>
</evidence>
<evidence type="ECO:0000256" key="10">
    <source>
        <dbReference type="ARBA" id="ARBA00023186"/>
    </source>
</evidence>
<comment type="caution">
    <text evidence="17">The sequence shown here is derived from an EMBL/GenBank/DDBJ whole genome shotgun (WGS) entry which is preliminary data.</text>
</comment>
<dbReference type="InterPro" id="IPR036410">
    <property type="entry name" value="HSP_DnaJ_Cys-rich_dom_sf"/>
</dbReference>
<feature type="repeat" description="CXXCXGXG motif" evidence="13">
    <location>
        <begin position="188"/>
        <end position="195"/>
    </location>
</feature>
<feature type="binding site" evidence="13">
    <location>
        <position position="165"/>
    </location>
    <ligand>
        <name>Zn(2+)</name>
        <dbReference type="ChEBI" id="CHEBI:29105"/>
        <label>2</label>
    </ligand>
</feature>
<comment type="subunit">
    <text evidence="2 13">Homodimer.</text>
</comment>
<comment type="similarity">
    <text evidence="11 13">Belongs to the DnaJ family.</text>
</comment>
<proteinExistence type="inferred from homology"/>
<evidence type="ECO:0000256" key="1">
    <source>
        <dbReference type="ARBA" id="ARBA00004496"/>
    </source>
</evidence>
<evidence type="ECO:0000256" key="3">
    <source>
        <dbReference type="ARBA" id="ARBA00022490"/>
    </source>
</evidence>
<evidence type="ECO:0000256" key="13">
    <source>
        <dbReference type="HAMAP-Rule" id="MF_01152"/>
    </source>
</evidence>
<evidence type="ECO:0000259" key="16">
    <source>
        <dbReference type="PROSITE" id="PS51188"/>
    </source>
</evidence>
<name>A0A0P6Y9V8_9CHLR</name>
<feature type="domain" description="J" evidence="15">
    <location>
        <begin position="5"/>
        <end position="69"/>
    </location>
</feature>
<dbReference type="Gene3D" id="2.10.230.10">
    <property type="entry name" value="Heat shock protein DnaJ, cysteine-rich domain"/>
    <property type="match status" value="1"/>
</dbReference>
<gene>
    <name evidence="13" type="primary">dnaJ</name>
    <name evidence="17" type="ORF">ADN01_03105</name>
</gene>
<keyword evidence="5 13" id="KW-0479">Metal-binding</keyword>
<dbReference type="Pfam" id="PF01556">
    <property type="entry name" value="DnaJ_C"/>
    <property type="match status" value="1"/>
</dbReference>
<sequence length="374" mass="40472">MAQKDYYEILGVQRSATPDELKTAFRNLARQYHPDVNKSPDAEERFKEINEAYAVLSDTDKRAAYDRYGVEGLNGMGGIPNYADIDLSDILEGLFGFGFGGGGSSRRSRNAPRRGADLSTVLQLTFEEAIFGTDKEIEISRDETCSACHGSGSEPGSGPTRCATCNGQGEVRTVRQSIFGSMVQVVTCPSCGGKGEVISNPCKTCRGRGLERRTIRKVVTIPPGVDNGTQLRLGGEGQPGANGGPNGNLYIEMRVANHQFFRRRQNDILLDLNINIAQAVLGAEIEVPTLDGPSRLKIPAGTQPGKVFTLKNKGVPQLRGSGRGDQHVVVSVEIPTKLSAEQRKLFEDLAQTLGSEVRPQEKSFMDILKEVLGG</sequence>
<protein>
    <recommendedName>
        <fullName evidence="12 13">Chaperone protein DnaJ</fullName>
    </recommendedName>
</protein>
<organism evidence="17 18">
    <name type="scientific">Levilinea saccharolytica</name>
    <dbReference type="NCBI Taxonomy" id="229921"/>
    <lineage>
        <taxon>Bacteria</taxon>
        <taxon>Bacillati</taxon>
        <taxon>Chloroflexota</taxon>
        <taxon>Anaerolineae</taxon>
        <taxon>Anaerolineales</taxon>
        <taxon>Anaerolineaceae</taxon>
        <taxon>Levilinea</taxon>
    </lineage>
</organism>
<dbReference type="InterPro" id="IPR018253">
    <property type="entry name" value="DnaJ_domain_CS"/>
</dbReference>
<dbReference type="GO" id="GO:0031072">
    <property type="term" value="F:heat shock protein binding"/>
    <property type="evidence" value="ECO:0007669"/>
    <property type="project" value="InterPro"/>
</dbReference>
<keyword evidence="10 13" id="KW-0143">Chaperone</keyword>
<dbReference type="FunFam" id="2.10.230.10:FF:000002">
    <property type="entry name" value="Molecular chaperone DnaJ"/>
    <property type="match status" value="1"/>
</dbReference>
<feature type="domain" description="CR-type" evidence="16">
    <location>
        <begin position="132"/>
        <end position="214"/>
    </location>
</feature>
<feature type="binding site" evidence="13">
    <location>
        <position position="162"/>
    </location>
    <ligand>
        <name>Zn(2+)</name>
        <dbReference type="ChEBI" id="CHEBI:29105"/>
        <label>2</label>
    </ligand>
</feature>
<dbReference type="PROSITE" id="PS00636">
    <property type="entry name" value="DNAJ_1"/>
    <property type="match status" value="1"/>
</dbReference>
<dbReference type="PANTHER" id="PTHR43096">
    <property type="entry name" value="DNAJ HOMOLOG 1, MITOCHONDRIAL-RELATED"/>
    <property type="match status" value="1"/>
</dbReference>
<dbReference type="GO" id="GO:0009408">
    <property type="term" value="P:response to heat"/>
    <property type="evidence" value="ECO:0007669"/>
    <property type="project" value="InterPro"/>
</dbReference>
<dbReference type="NCBIfam" id="TIGR02349">
    <property type="entry name" value="DnaJ_bact"/>
    <property type="match status" value="1"/>
</dbReference>
<feature type="repeat" description="CXXCXGXG motif" evidence="13">
    <location>
        <begin position="202"/>
        <end position="209"/>
    </location>
</feature>
<feature type="binding site" evidence="13">
    <location>
        <position position="145"/>
    </location>
    <ligand>
        <name>Zn(2+)</name>
        <dbReference type="ChEBI" id="CHEBI:29105"/>
        <label>1</label>
    </ligand>
</feature>
<dbReference type="Proteomes" id="UP000050501">
    <property type="component" value="Unassembled WGS sequence"/>
</dbReference>
<dbReference type="InterPro" id="IPR012724">
    <property type="entry name" value="DnaJ"/>
</dbReference>
<feature type="binding site" evidence="13">
    <location>
        <position position="205"/>
    </location>
    <ligand>
        <name>Zn(2+)</name>
        <dbReference type="ChEBI" id="CHEBI:29105"/>
        <label>1</label>
    </ligand>
</feature>
<keyword evidence="7 13" id="KW-0863">Zinc-finger</keyword>
<evidence type="ECO:0000313" key="18">
    <source>
        <dbReference type="Proteomes" id="UP000050501"/>
    </source>
</evidence>
<dbReference type="HAMAP" id="MF_01152">
    <property type="entry name" value="DnaJ"/>
    <property type="match status" value="1"/>
</dbReference>
<dbReference type="PROSITE" id="PS51188">
    <property type="entry name" value="ZF_CR"/>
    <property type="match status" value="1"/>
</dbReference>
<dbReference type="GO" id="GO:0042026">
    <property type="term" value="P:protein refolding"/>
    <property type="evidence" value="ECO:0007669"/>
    <property type="project" value="TreeGrafter"/>
</dbReference>
<evidence type="ECO:0000256" key="12">
    <source>
        <dbReference type="ARBA" id="ARBA00067609"/>
    </source>
</evidence>
<dbReference type="GO" id="GO:0005524">
    <property type="term" value="F:ATP binding"/>
    <property type="evidence" value="ECO:0007669"/>
    <property type="project" value="InterPro"/>
</dbReference>
<feature type="binding site" evidence="13">
    <location>
        <position position="191"/>
    </location>
    <ligand>
        <name>Zn(2+)</name>
        <dbReference type="ChEBI" id="CHEBI:29105"/>
        <label>2</label>
    </ligand>
</feature>
<evidence type="ECO:0000256" key="14">
    <source>
        <dbReference type="PROSITE-ProRule" id="PRU00546"/>
    </source>
</evidence>
<evidence type="ECO:0000256" key="7">
    <source>
        <dbReference type="ARBA" id="ARBA00022771"/>
    </source>
</evidence>
<dbReference type="PANTHER" id="PTHR43096:SF48">
    <property type="entry name" value="CHAPERONE PROTEIN DNAJ"/>
    <property type="match status" value="1"/>
</dbReference>
<dbReference type="FunFam" id="2.60.260.20:FF:000004">
    <property type="entry name" value="Molecular chaperone DnaJ"/>
    <property type="match status" value="1"/>
</dbReference>
<accession>A0A0P6Y9V8</accession>
<dbReference type="STRING" id="229921.ADN01_03105"/>
<dbReference type="CDD" id="cd06257">
    <property type="entry name" value="DnaJ"/>
    <property type="match status" value="1"/>
</dbReference>
<feature type="repeat" description="CXXCXGXG motif" evidence="13">
    <location>
        <begin position="162"/>
        <end position="169"/>
    </location>
</feature>
<evidence type="ECO:0000256" key="11">
    <source>
        <dbReference type="ARBA" id="ARBA00061004"/>
    </source>
</evidence>
<keyword evidence="4 13" id="KW-0235">DNA replication</keyword>
<keyword evidence="9 13" id="KW-0346">Stress response</keyword>
<keyword evidence="3 13" id="KW-0963">Cytoplasm</keyword>
<dbReference type="CDD" id="cd10719">
    <property type="entry name" value="DnaJ_zf"/>
    <property type="match status" value="1"/>
</dbReference>
<dbReference type="GO" id="GO:0005737">
    <property type="term" value="C:cytoplasm"/>
    <property type="evidence" value="ECO:0007669"/>
    <property type="project" value="UniProtKB-SubCell"/>
</dbReference>
<dbReference type="Pfam" id="PF00684">
    <property type="entry name" value="DnaJ_CXXCXGXG"/>
    <property type="match status" value="1"/>
</dbReference>
<feature type="binding site" evidence="13">
    <location>
        <position position="188"/>
    </location>
    <ligand>
        <name>Zn(2+)</name>
        <dbReference type="ChEBI" id="CHEBI:29105"/>
        <label>2</label>
    </ligand>
</feature>
<dbReference type="PROSITE" id="PS50076">
    <property type="entry name" value="DNAJ_2"/>
    <property type="match status" value="1"/>
</dbReference>
<comment type="cofactor">
    <cofactor evidence="13">
        <name>Zn(2+)</name>
        <dbReference type="ChEBI" id="CHEBI:29105"/>
    </cofactor>
    <text evidence="13">Binds 2 Zn(2+) ions per monomer.</text>
</comment>
<evidence type="ECO:0000256" key="5">
    <source>
        <dbReference type="ARBA" id="ARBA00022723"/>
    </source>
</evidence>